<evidence type="ECO:0000313" key="1">
    <source>
        <dbReference type="EMBL" id="KAG2221089.1"/>
    </source>
</evidence>
<proteinExistence type="predicted"/>
<dbReference type="EMBL" id="JAEPRB010000119">
    <property type="protein sequence ID" value="KAG2221089.1"/>
    <property type="molecule type" value="Genomic_DNA"/>
</dbReference>
<gene>
    <name evidence="1" type="ORF">INT45_008610</name>
</gene>
<organism evidence="1 2">
    <name type="scientific">Circinella minor</name>
    <dbReference type="NCBI Taxonomy" id="1195481"/>
    <lineage>
        <taxon>Eukaryota</taxon>
        <taxon>Fungi</taxon>
        <taxon>Fungi incertae sedis</taxon>
        <taxon>Mucoromycota</taxon>
        <taxon>Mucoromycotina</taxon>
        <taxon>Mucoromycetes</taxon>
        <taxon>Mucorales</taxon>
        <taxon>Lichtheimiaceae</taxon>
        <taxon>Circinella</taxon>
    </lineage>
</organism>
<dbReference type="PANTHER" id="PTHR36978:SF4">
    <property type="entry name" value="P-LOOP CONTAINING NUCLEOSIDE TRIPHOSPHATE HYDROLASE PROTEIN"/>
    <property type="match status" value="1"/>
</dbReference>
<dbReference type="InterPro" id="IPR040632">
    <property type="entry name" value="Sulfotransfer_4"/>
</dbReference>
<dbReference type="Pfam" id="PF17784">
    <property type="entry name" value="Sulfotransfer_4"/>
    <property type="match status" value="1"/>
</dbReference>
<dbReference type="SUPFAM" id="SSF52540">
    <property type="entry name" value="P-loop containing nucleoside triphosphate hydrolases"/>
    <property type="match status" value="1"/>
</dbReference>
<evidence type="ECO:0000313" key="2">
    <source>
        <dbReference type="Proteomes" id="UP000646827"/>
    </source>
</evidence>
<dbReference type="PANTHER" id="PTHR36978">
    <property type="entry name" value="P-LOOP CONTAINING NUCLEOTIDE TRIPHOSPHATE HYDROLASE"/>
    <property type="match status" value="1"/>
</dbReference>
<evidence type="ECO:0008006" key="3">
    <source>
        <dbReference type="Google" id="ProtNLM"/>
    </source>
</evidence>
<keyword evidence="2" id="KW-1185">Reference proteome</keyword>
<dbReference type="AlphaFoldDB" id="A0A8H7S1R4"/>
<reference evidence="1 2" key="1">
    <citation type="submission" date="2020-12" db="EMBL/GenBank/DDBJ databases">
        <title>Metabolic potential, ecology and presence of endohyphal bacteria is reflected in genomic diversity of Mucoromycotina.</title>
        <authorList>
            <person name="Muszewska A."/>
            <person name="Okrasinska A."/>
            <person name="Steczkiewicz K."/>
            <person name="Drgas O."/>
            <person name="Orlowska M."/>
            <person name="Perlinska-Lenart U."/>
            <person name="Aleksandrzak-Piekarczyk T."/>
            <person name="Szatraj K."/>
            <person name="Zielenkiewicz U."/>
            <person name="Pilsyk S."/>
            <person name="Malc E."/>
            <person name="Mieczkowski P."/>
            <person name="Kruszewska J.S."/>
            <person name="Biernat P."/>
            <person name="Pawlowska J."/>
        </authorList>
    </citation>
    <scope>NUCLEOTIDE SEQUENCE [LARGE SCALE GENOMIC DNA]</scope>
    <source>
        <strain evidence="1 2">CBS 142.35</strain>
    </source>
</reference>
<comment type="caution">
    <text evidence="1">The sequence shown here is derived from an EMBL/GenBank/DDBJ whole genome shotgun (WGS) entry which is preliminary data.</text>
</comment>
<sequence>MAPLEVIGAGCSRTGTDSLREALNMLGYNTHHMRSMLSGDGHPEVFEESYKNPEKPIDWNWVYEGYTAAVDCPTISVIDQVLKYYPDAKVILTKRDADSWYKSVLNTIYTIHDWLPENAPDYFVRTRKMIKTIFLDGAFQDMEKFKNEPEIFKARYEAHNKWVLDNVPKDRLLILDLNEGITWEKICPFLGKPVPSGPYPTSNSTKSLNEEFVHMRENMFK</sequence>
<name>A0A8H7S1R4_9FUNG</name>
<dbReference type="Gene3D" id="3.40.50.300">
    <property type="entry name" value="P-loop containing nucleotide triphosphate hydrolases"/>
    <property type="match status" value="1"/>
</dbReference>
<protein>
    <recommendedName>
        <fullName evidence="3">P-loop containing nucleoside triphosphate hydrolase protein</fullName>
    </recommendedName>
</protein>
<accession>A0A8H7S1R4</accession>
<dbReference type="OrthoDB" id="408152at2759"/>
<dbReference type="InterPro" id="IPR027417">
    <property type="entry name" value="P-loop_NTPase"/>
</dbReference>
<dbReference type="Proteomes" id="UP000646827">
    <property type="component" value="Unassembled WGS sequence"/>
</dbReference>